<organism evidence="2 3">
    <name type="scientific">Ignatzschineria larvae DSM 13226</name>
    <dbReference type="NCBI Taxonomy" id="1111732"/>
    <lineage>
        <taxon>Bacteria</taxon>
        <taxon>Pseudomonadati</taxon>
        <taxon>Pseudomonadota</taxon>
        <taxon>Gammaproteobacteria</taxon>
        <taxon>Cardiobacteriales</taxon>
        <taxon>Ignatzschineriaceae</taxon>
        <taxon>Ignatzschineria</taxon>
    </lineage>
</organism>
<reference evidence="2 3" key="1">
    <citation type="submission" date="2024-03" db="EMBL/GenBank/DDBJ databases">
        <title>Complete Genome Sequence and Annotation of Ignatzschineria larvae DSM 13226.</title>
        <authorList>
            <person name="Cantrell E."/>
            <person name="Burcham Z.M."/>
        </authorList>
    </citation>
    <scope>NUCLEOTIDE SEQUENCE [LARGE SCALE GENOMIC DNA]</scope>
    <source>
        <strain evidence="2 3">DSM 13226</strain>
    </source>
</reference>
<dbReference type="RefSeq" id="WP_026878685.1">
    <property type="nucleotide sequence ID" value="NZ_AZOD01000012.1"/>
</dbReference>
<feature type="region of interest" description="Disordered" evidence="1">
    <location>
        <begin position="82"/>
        <end position="130"/>
    </location>
</feature>
<gene>
    <name evidence="2" type="ORF">WMO13_03845</name>
</gene>
<name>A0ABZ3C4W8_9GAMM</name>
<dbReference type="Proteomes" id="UP001449178">
    <property type="component" value="Chromosome"/>
</dbReference>
<keyword evidence="3" id="KW-1185">Reference proteome</keyword>
<dbReference type="EMBL" id="CP150637">
    <property type="protein sequence ID" value="WZW88526.1"/>
    <property type="molecule type" value="Genomic_DNA"/>
</dbReference>
<accession>A0ABZ3C4W8</accession>
<evidence type="ECO:0000313" key="3">
    <source>
        <dbReference type="Proteomes" id="UP001449178"/>
    </source>
</evidence>
<evidence type="ECO:0000313" key="2">
    <source>
        <dbReference type="EMBL" id="WZW88526.1"/>
    </source>
</evidence>
<feature type="compositionally biased region" description="Polar residues" evidence="1">
    <location>
        <begin position="87"/>
        <end position="113"/>
    </location>
</feature>
<sequence>MKKILLAGIVGVILVGCYDQETRDEMSYLKHPDRAREILEQCEARFAKAMDKQDSKAIIAIEKDAKCRAAGKVLHELRQMEREAMTETKSSQKVATPATSLTNAPSKPASTTEPVIDDHDNGDQTVVAKSSEKAKQAAQLADTPSLMSKAEQEVMLEAQKLVEEAPQISERLMQQDQIFQAHSEGERLAALAHHSDQSSPKVHNRDEEKLEENVVDQDVGNVEAVKPQEVKPQSEMREEMAEMVAPEIAITENSMPQVAGVHPSSSINEAQEDREAEHLRAVTEHKERLYAEHGNDWQAVMNRYIESDCAHATGYPTAECVALKDHYHEAMAQGREQLWEQSFSELLGDAAQYCQESASSKPVKGSSCELWQDMRDEKGKLTLLDLDVFGVEAQYTTFCQNKTSTLCQIWNNVWQDKSAELTAYLSNNDAAFSTTYNRCYQEIVEIDDSSSLRREKIEKEKAIRTSTPCMQAAEAYRNRHLGDRAFMHSVEISK</sequence>
<protein>
    <recommendedName>
        <fullName evidence="4">Lipoprotein</fullName>
    </recommendedName>
</protein>
<evidence type="ECO:0000256" key="1">
    <source>
        <dbReference type="SAM" id="MobiDB-lite"/>
    </source>
</evidence>
<evidence type="ECO:0008006" key="4">
    <source>
        <dbReference type="Google" id="ProtNLM"/>
    </source>
</evidence>
<proteinExistence type="predicted"/>
<dbReference type="PROSITE" id="PS51257">
    <property type="entry name" value="PROKAR_LIPOPROTEIN"/>
    <property type="match status" value="1"/>
</dbReference>